<sequence length="433" mass="47581">MNTIKGFALNRNFVNNAPGVVADIGELSQLGYTFAKEPRVYSSQTYPTLSLVHMPTNGSGVGYSAAIPDDQVAHILAVINNIYTKSLSNTNPIAPGEFVTYLQNQMGAAVANISVGAQVISGNRSIVEWIQWNNPAVDNTNINKVWFVNSSFVGQFDEYDFTVIPPFTPVSQFFGQPADVKALLASRNYNQQTQAIEDARGGSNETFLWGNEYNYVNPVNANDKTPAKFAVLGYGEAANNIDLIKQAIVDYLLTNSTQTRDQWKAILPDLFLRTEVMVFPQWGSMAIENVVGGNNGIYSPIQMLSAVLAQIQADATGYDPAYVSANAQIFTFPYMSIAVGSIGNAENRDGKTKLSDWFPDYFFTPNTSADFNRMSLDTQGWFQMMMAMLPIARDMTSGSTVPNGYTRVVRGTKMYLAKSYDDVQFLVQAQAAP</sequence>
<evidence type="ECO:0000313" key="1">
    <source>
        <dbReference type="EMBL" id="BAQ02585.1"/>
    </source>
</evidence>
<dbReference type="KEGG" id="vg:26639498"/>
<dbReference type="RefSeq" id="YP_009212906.1">
    <property type="nucleotide sequence ID" value="NC_028950.1"/>
</dbReference>
<accession>A0A0A8J860</accession>
<dbReference type="OrthoDB" id="3783at10239"/>
<organism evidence="1 2">
    <name type="scientific">Ralstonia phage RSL2</name>
    <dbReference type="NCBI Taxonomy" id="1585840"/>
    <lineage>
        <taxon>Viruses</taxon>
        <taxon>Duplodnaviria</taxon>
        <taxon>Heunggongvirae</taxon>
        <taxon>Uroviricota</taxon>
        <taxon>Caudoviricetes</taxon>
        <taxon>Chimalliviridae</taxon>
        <taxon>Chiangmaivirus</taxon>
        <taxon>Chiangmaivirus RSL2</taxon>
    </lineage>
</organism>
<dbReference type="GeneID" id="26639498"/>
<dbReference type="Proteomes" id="UP000203794">
    <property type="component" value="Segment"/>
</dbReference>
<keyword evidence="2" id="KW-1185">Reference proteome</keyword>
<evidence type="ECO:0000313" key="2">
    <source>
        <dbReference type="Proteomes" id="UP000203794"/>
    </source>
</evidence>
<dbReference type="EMBL" id="AP014693">
    <property type="protein sequence ID" value="BAQ02585.1"/>
    <property type="molecule type" value="Genomic_DNA"/>
</dbReference>
<protein>
    <recommendedName>
        <fullName evidence="3">Virion structural protein</fullName>
    </recommendedName>
</protein>
<evidence type="ECO:0008006" key="3">
    <source>
        <dbReference type="Google" id="ProtNLM"/>
    </source>
</evidence>
<name>A0A0A8J860_9CAUD</name>
<proteinExistence type="predicted"/>
<reference evidence="1 2" key="1">
    <citation type="submission" date="2014-12" db="EMBL/GenBank/DDBJ databases">
        <title>Genome analysis of a novel jumbo phage RSL2 infecting the phytopathogen Ralstonia solanacearum.</title>
        <authorList>
            <person name="Kawasaki T."/>
            <person name="Fujie M."/>
            <person name="Chatchawankanphanich O."/>
            <person name="Ogata H."/>
            <person name="Yamada T."/>
        </authorList>
    </citation>
    <scope>NUCLEOTIDE SEQUENCE [LARGE SCALE GENOMIC DNA]</scope>
    <source>
        <strain evidence="1 2">RSL2</strain>
    </source>
</reference>